<proteinExistence type="predicted"/>
<dbReference type="RefSeq" id="WP_048382202.1">
    <property type="nucleotide sequence ID" value="NZ_FNRS01000001.1"/>
</dbReference>
<reference evidence="3 5" key="1">
    <citation type="submission" date="2015-02" db="EMBL/GenBank/DDBJ databases">
        <title>Pseudomonas helleri sp. nov. and Pseudomonas weihenstephanensis sp. nov., isolated from raw cows milk.</title>
        <authorList>
            <person name="von Neubeck M."/>
            <person name="Huptas C."/>
            <person name="Wenning M."/>
            <person name="Scherer S."/>
        </authorList>
    </citation>
    <scope>NUCLEOTIDE SEQUENCE [LARGE SCALE GENOMIC DNA]</scope>
    <source>
        <strain evidence="3 5">DSM 21104</strain>
    </source>
</reference>
<dbReference type="CDD" id="cd00063">
    <property type="entry name" value="FN3"/>
    <property type="match status" value="3"/>
</dbReference>
<keyword evidence="6" id="KW-1185">Reference proteome</keyword>
<dbReference type="AlphaFoldDB" id="A0A0J6GIC0"/>
<dbReference type="PANTHER" id="PTHR46708:SF2">
    <property type="entry name" value="FIBRONECTIN TYPE-III DOMAIN-CONTAINING PROTEIN"/>
    <property type="match status" value="1"/>
</dbReference>
<protein>
    <recommendedName>
        <fullName evidence="2">Fibronectin type-III domain-containing protein</fullName>
    </recommendedName>
</protein>
<sequence>MTQLSKPPVQLRPICSPGNLQGTRAGLTSLTLTWDEPYATCKLCPNASHYRITGPDIYVEVTRPPYTLTGLHPDQDTLIEVRAVTAEGVSSGPESFRLLRLPPPGKPGVPELSDITDTSATVSWTPASGIDIALRYSITLYGTLVGYTRDCHFTLTGLENHAQHRVEVRAEYEDSGLVSEISQAWFKTLLSPPAGLTFSQHNGLCRLAWDSNPAGPWYEVWINGQIVTDQAYFSYSFELIDQSSGPGPHVFNFKVRAYVEVEYSAVSELQATVLDGVRPTQPGTPVVTDISETSAQLRWAPSSDEDRVGGYRVLVNGLRMLEVQEPALALTGLTGGSLHYIDVRAWDSAGNVSTPATTTFKTQGPAPSPPPCAPYVELLAYSATSILLKWTFVDDESAGAGVKVMLDGHHNQTIFIYPITYVANLKVNVEYTLEVFAFDVYGQLSEPTVLVFTHTGTDPRVGKDQA</sequence>
<dbReference type="SMART" id="SM00060">
    <property type="entry name" value="FN3"/>
    <property type="match status" value="4"/>
</dbReference>
<gene>
    <name evidence="4" type="ORF">SAMN04490203_2566</name>
    <name evidence="3" type="ORF">TU78_14540</name>
</gene>
<feature type="domain" description="Fibronectin type-III" evidence="2">
    <location>
        <begin position="16"/>
        <end position="104"/>
    </location>
</feature>
<evidence type="ECO:0000256" key="1">
    <source>
        <dbReference type="ARBA" id="ARBA00022737"/>
    </source>
</evidence>
<name>A0A0J6GIC0_PSETA</name>
<comment type="caution">
    <text evidence="3">The sequence shown here is derived from an EMBL/GenBank/DDBJ whole genome shotgun (WGS) entry which is preliminary data.</text>
</comment>
<feature type="domain" description="Fibronectin type-III" evidence="2">
    <location>
        <begin position="106"/>
        <end position="191"/>
    </location>
</feature>
<dbReference type="InterPro" id="IPR036116">
    <property type="entry name" value="FN3_sf"/>
</dbReference>
<dbReference type="InterPro" id="IPR050991">
    <property type="entry name" value="ECM_Regulatory_Proteins"/>
</dbReference>
<evidence type="ECO:0000313" key="3">
    <source>
        <dbReference type="EMBL" id="KMM84426.1"/>
    </source>
</evidence>
<dbReference type="EMBL" id="FNRS01000001">
    <property type="protein sequence ID" value="SEC51746.1"/>
    <property type="molecule type" value="Genomic_DNA"/>
</dbReference>
<accession>A0A0J6GIC0</accession>
<dbReference type="STRING" id="47884.SAMN04490203_2566"/>
<reference evidence="4 6" key="2">
    <citation type="submission" date="2016-10" db="EMBL/GenBank/DDBJ databases">
        <authorList>
            <person name="Varghese N."/>
            <person name="Submissions S."/>
        </authorList>
    </citation>
    <scope>NUCLEOTIDE SEQUENCE [LARGE SCALE GENOMIC DNA]</scope>
    <source>
        <strain evidence="4 6">BS3652</strain>
    </source>
</reference>
<dbReference type="PANTHER" id="PTHR46708">
    <property type="entry name" value="TENASCIN"/>
    <property type="match status" value="1"/>
</dbReference>
<evidence type="ECO:0000259" key="2">
    <source>
        <dbReference type="PROSITE" id="PS50853"/>
    </source>
</evidence>
<dbReference type="PATRIC" id="fig|47884.3.peg.3368"/>
<evidence type="ECO:0000313" key="6">
    <source>
        <dbReference type="Proteomes" id="UP000183155"/>
    </source>
</evidence>
<organism evidence="3 5">
    <name type="scientific">Pseudomonas taetrolens</name>
    <dbReference type="NCBI Taxonomy" id="47884"/>
    <lineage>
        <taxon>Bacteria</taxon>
        <taxon>Pseudomonadati</taxon>
        <taxon>Pseudomonadota</taxon>
        <taxon>Gammaproteobacteria</taxon>
        <taxon>Pseudomonadales</taxon>
        <taxon>Pseudomonadaceae</taxon>
        <taxon>Pseudomonas</taxon>
    </lineage>
</organism>
<evidence type="ECO:0000313" key="5">
    <source>
        <dbReference type="Proteomes" id="UP000036395"/>
    </source>
</evidence>
<dbReference type="InterPro" id="IPR003961">
    <property type="entry name" value="FN3_dom"/>
</dbReference>
<dbReference type="OrthoDB" id="6845000at2"/>
<evidence type="ECO:0000313" key="4">
    <source>
        <dbReference type="EMBL" id="SEC51746.1"/>
    </source>
</evidence>
<dbReference type="Gene3D" id="2.60.40.10">
    <property type="entry name" value="Immunoglobulins"/>
    <property type="match status" value="3"/>
</dbReference>
<feature type="domain" description="Fibronectin type-III" evidence="2">
    <location>
        <begin position="281"/>
        <end position="366"/>
    </location>
</feature>
<dbReference type="Proteomes" id="UP000036395">
    <property type="component" value="Unassembled WGS sequence"/>
</dbReference>
<dbReference type="EMBL" id="JYLA01000005">
    <property type="protein sequence ID" value="KMM84426.1"/>
    <property type="molecule type" value="Genomic_DNA"/>
</dbReference>
<dbReference type="PROSITE" id="PS50853">
    <property type="entry name" value="FN3"/>
    <property type="match status" value="3"/>
</dbReference>
<dbReference type="SUPFAM" id="SSF49265">
    <property type="entry name" value="Fibronectin type III"/>
    <property type="match status" value="3"/>
</dbReference>
<dbReference type="Proteomes" id="UP000183155">
    <property type="component" value="Unassembled WGS sequence"/>
</dbReference>
<dbReference type="InterPro" id="IPR013783">
    <property type="entry name" value="Ig-like_fold"/>
</dbReference>
<dbReference type="Pfam" id="PF00041">
    <property type="entry name" value="fn3"/>
    <property type="match status" value="1"/>
</dbReference>
<keyword evidence="1" id="KW-0677">Repeat</keyword>